<feature type="transmembrane region" description="Helical" evidence="7">
    <location>
        <begin position="160"/>
        <end position="180"/>
    </location>
</feature>
<dbReference type="PANTHER" id="PTHR32322">
    <property type="entry name" value="INNER MEMBRANE TRANSPORTER"/>
    <property type="match status" value="1"/>
</dbReference>
<feature type="transmembrane region" description="Helical" evidence="7">
    <location>
        <begin position="192"/>
        <end position="213"/>
    </location>
</feature>
<dbReference type="Pfam" id="PF00892">
    <property type="entry name" value="EamA"/>
    <property type="match status" value="2"/>
</dbReference>
<keyword evidence="5 7" id="KW-0472">Membrane</keyword>
<feature type="transmembrane region" description="Helical" evidence="7">
    <location>
        <begin position="15"/>
        <end position="37"/>
    </location>
</feature>
<evidence type="ECO:0000256" key="2">
    <source>
        <dbReference type="ARBA" id="ARBA00007362"/>
    </source>
</evidence>
<evidence type="ECO:0000256" key="7">
    <source>
        <dbReference type="SAM" id="Phobius"/>
    </source>
</evidence>
<organism evidence="9 10">
    <name type="scientific">Candidatus Avipropionibacterium avicola</name>
    <dbReference type="NCBI Taxonomy" id="2840701"/>
    <lineage>
        <taxon>Bacteria</taxon>
        <taxon>Bacillati</taxon>
        <taxon>Actinomycetota</taxon>
        <taxon>Actinomycetes</taxon>
        <taxon>Propionibacteriales</taxon>
        <taxon>Propionibacteriaceae</taxon>
        <taxon>Propionibacteriaceae incertae sedis</taxon>
        <taxon>Candidatus Avipropionibacterium</taxon>
    </lineage>
</organism>
<accession>A0A9D1KPF4</accession>
<feature type="domain" description="EamA" evidence="8">
    <location>
        <begin position="16"/>
        <end position="148"/>
    </location>
</feature>
<reference evidence="9" key="2">
    <citation type="journal article" date="2021" name="PeerJ">
        <title>Extensive microbial diversity within the chicken gut microbiome revealed by metagenomics and culture.</title>
        <authorList>
            <person name="Gilroy R."/>
            <person name="Ravi A."/>
            <person name="Getino M."/>
            <person name="Pursley I."/>
            <person name="Horton D.L."/>
            <person name="Alikhan N.F."/>
            <person name="Baker D."/>
            <person name="Gharbi K."/>
            <person name="Hall N."/>
            <person name="Watson M."/>
            <person name="Adriaenssens E.M."/>
            <person name="Foster-Nyarko E."/>
            <person name="Jarju S."/>
            <person name="Secka A."/>
            <person name="Antonio M."/>
            <person name="Oren A."/>
            <person name="Chaudhuri R.R."/>
            <person name="La Ragione R."/>
            <person name="Hildebrand F."/>
            <person name="Pallen M.J."/>
        </authorList>
    </citation>
    <scope>NUCLEOTIDE SEQUENCE</scope>
    <source>
        <strain evidence="9">ChiGjej1B1-24693</strain>
    </source>
</reference>
<evidence type="ECO:0000256" key="6">
    <source>
        <dbReference type="SAM" id="MobiDB-lite"/>
    </source>
</evidence>
<dbReference type="AlphaFoldDB" id="A0A9D1KPF4"/>
<feature type="transmembrane region" description="Helical" evidence="7">
    <location>
        <begin position="249"/>
        <end position="274"/>
    </location>
</feature>
<feature type="transmembrane region" description="Helical" evidence="7">
    <location>
        <begin position="102"/>
        <end position="122"/>
    </location>
</feature>
<dbReference type="PANTHER" id="PTHR32322:SF9">
    <property type="entry name" value="AMINO-ACID METABOLITE EFFLUX PUMP-RELATED"/>
    <property type="match status" value="1"/>
</dbReference>
<reference evidence="9" key="1">
    <citation type="submission" date="2020-10" db="EMBL/GenBank/DDBJ databases">
        <authorList>
            <person name="Gilroy R."/>
        </authorList>
    </citation>
    <scope>NUCLEOTIDE SEQUENCE</scope>
    <source>
        <strain evidence="9">ChiGjej1B1-24693</strain>
    </source>
</reference>
<comment type="caution">
    <text evidence="9">The sequence shown here is derived from an EMBL/GenBank/DDBJ whole genome shotgun (WGS) entry which is preliminary data.</text>
</comment>
<feature type="transmembrane region" description="Helical" evidence="7">
    <location>
        <begin position="225"/>
        <end position="242"/>
    </location>
</feature>
<dbReference type="InterPro" id="IPR050638">
    <property type="entry name" value="AA-Vitamin_Transporters"/>
</dbReference>
<feature type="region of interest" description="Disordered" evidence="6">
    <location>
        <begin position="309"/>
        <end position="333"/>
    </location>
</feature>
<sequence>MSEPRRPSELHLRDWLPWLIGLGALWGSSFVLIKVAVVDLHPLWVATGRVGFGGLALALIMVVRRLRLPRSPRAWLHGGFLGVVNCAIPFSLFAFAGERVPSLLSGLWNSTTPLIVLPLAIFAFRTETFTVRRLLGLVLGLAGALVLLGVWDLSGQGYDLVGQLMCLGAASCYGIGTAWSRRFISPRPEPPIVAAAIQMITGLVVMVPVALLFAGPPGTPGPSSLAAAVALGALGTGVGFAINLRNIALLGASAASTVTYLVPVFATTIGVTVMAEHLSWHHVLGGLVVLCGVGVAQGIGRGVRVNRVRRPLRDDRRPNPNPIDRPGSRSTPR</sequence>
<feature type="transmembrane region" description="Helical" evidence="7">
    <location>
        <begin position="43"/>
        <end position="63"/>
    </location>
</feature>
<feature type="transmembrane region" description="Helical" evidence="7">
    <location>
        <begin position="134"/>
        <end position="154"/>
    </location>
</feature>
<dbReference type="SUPFAM" id="SSF103481">
    <property type="entry name" value="Multidrug resistance efflux transporter EmrE"/>
    <property type="match status" value="2"/>
</dbReference>
<evidence type="ECO:0000256" key="1">
    <source>
        <dbReference type="ARBA" id="ARBA00004141"/>
    </source>
</evidence>
<evidence type="ECO:0000313" key="9">
    <source>
        <dbReference type="EMBL" id="HIT76323.1"/>
    </source>
</evidence>
<dbReference type="GO" id="GO:0016020">
    <property type="term" value="C:membrane"/>
    <property type="evidence" value="ECO:0007669"/>
    <property type="project" value="UniProtKB-SubCell"/>
</dbReference>
<comment type="subcellular location">
    <subcellularLocation>
        <location evidence="1">Membrane</location>
        <topology evidence="1">Multi-pass membrane protein</topology>
    </subcellularLocation>
</comment>
<name>A0A9D1KPF4_9ACTN</name>
<gene>
    <name evidence="9" type="ORF">IAA98_12125</name>
</gene>
<dbReference type="InterPro" id="IPR037185">
    <property type="entry name" value="EmrE-like"/>
</dbReference>
<feature type="transmembrane region" description="Helical" evidence="7">
    <location>
        <begin position="280"/>
        <end position="300"/>
    </location>
</feature>
<dbReference type="Proteomes" id="UP000886842">
    <property type="component" value="Unassembled WGS sequence"/>
</dbReference>
<protein>
    <submittedName>
        <fullName evidence="9">DMT family transporter</fullName>
    </submittedName>
</protein>
<proteinExistence type="inferred from homology"/>
<evidence type="ECO:0000259" key="8">
    <source>
        <dbReference type="Pfam" id="PF00892"/>
    </source>
</evidence>
<keyword evidence="3 7" id="KW-0812">Transmembrane</keyword>
<keyword evidence="4 7" id="KW-1133">Transmembrane helix</keyword>
<feature type="domain" description="EamA" evidence="8">
    <location>
        <begin position="162"/>
        <end position="294"/>
    </location>
</feature>
<evidence type="ECO:0000313" key="10">
    <source>
        <dbReference type="Proteomes" id="UP000886842"/>
    </source>
</evidence>
<evidence type="ECO:0000256" key="4">
    <source>
        <dbReference type="ARBA" id="ARBA00022989"/>
    </source>
</evidence>
<evidence type="ECO:0000256" key="5">
    <source>
        <dbReference type="ARBA" id="ARBA00023136"/>
    </source>
</evidence>
<comment type="similarity">
    <text evidence="2">Belongs to the EamA transporter family.</text>
</comment>
<dbReference type="InterPro" id="IPR000620">
    <property type="entry name" value="EamA_dom"/>
</dbReference>
<dbReference type="EMBL" id="DVLP01000358">
    <property type="protein sequence ID" value="HIT76323.1"/>
    <property type="molecule type" value="Genomic_DNA"/>
</dbReference>
<feature type="transmembrane region" description="Helical" evidence="7">
    <location>
        <begin position="75"/>
        <end position="96"/>
    </location>
</feature>
<evidence type="ECO:0000256" key="3">
    <source>
        <dbReference type="ARBA" id="ARBA00022692"/>
    </source>
</evidence>